<keyword evidence="7 14" id="KW-0547">Nucleotide-binding</keyword>
<dbReference type="GO" id="GO:0008360">
    <property type="term" value="P:regulation of cell shape"/>
    <property type="evidence" value="ECO:0007669"/>
    <property type="project" value="UniProtKB-KW"/>
</dbReference>
<evidence type="ECO:0000256" key="1">
    <source>
        <dbReference type="ARBA" id="ARBA00004496"/>
    </source>
</evidence>
<keyword evidence="8 14" id="KW-0067">ATP-binding</keyword>
<keyword evidence="6 14" id="KW-0132">Cell division</keyword>
<dbReference type="InterPro" id="IPR036615">
    <property type="entry name" value="Mur_ligase_C_dom_sf"/>
</dbReference>
<comment type="function">
    <text evidence="14">Cell wall formation.</text>
</comment>
<evidence type="ECO:0000313" key="18">
    <source>
        <dbReference type="EMBL" id="OHA64564.1"/>
    </source>
</evidence>
<dbReference type="SUPFAM" id="SSF53244">
    <property type="entry name" value="MurD-like peptide ligases, peptide-binding domain"/>
    <property type="match status" value="1"/>
</dbReference>
<dbReference type="InterPro" id="IPR050061">
    <property type="entry name" value="MurCDEF_pg_biosynth"/>
</dbReference>
<dbReference type="Gene3D" id="3.40.1190.10">
    <property type="entry name" value="Mur-like, catalytic domain"/>
    <property type="match status" value="1"/>
</dbReference>
<evidence type="ECO:0000256" key="4">
    <source>
        <dbReference type="ARBA" id="ARBA00022490"/>
    </source>
</evidence>
<dbReference type="InterPro" id="IPR005758">
    <property type="entry name" value="UDP-N-AcMur_Ala_ligase_MurC"/>
</dbReference>
<dbReference type="GO" id="GO:0009252">
    <property type="term" value="P:peptidoglycan biosynthetic process"/>
    <property type="evidence" value="ECO:0007669"/>
    <property type="project" value="UniProtKB-UniRule"/>
</dbReference>
<dbReference type="InterPro" id="IPR036565">
    <property type="entry name" value="Mur-like_cat_sf"/>
</dbReference>
<evidence type="ECO:0000256" key="10">
    <source>
        <dbReference type="ARBA" id="ARBA00022984"/>
    </source>
</evidence>
<keyword evidence="9 14" id="KW-0133">Cell shape</keyword>
<proteinExistence type="inferred from homology"/>
<comment type="caution">
    <text evidence="18">The sequence shown here is derived from an EMBL/GenBank/DDBJ whole genome shotgun (WGS) entry which is preliminary data.</text>
</comment>
<dbReference type="Gene3D" id="3.90.190.20">
    <property type="entry name" value="Mur ligase, C-terminal domain"/>
    <property type="match status" value="1"/>
</dbReference>
<evidence type="ECO:0000259" key="15">
    <source>
        <dbReference type="Pfam" id="PF01225"/>
    </source>
</evidence>
<keyword evidence="5 14" id="KW-0436">Ligase</keyword>
<dbReference type="SUPFAM" id="SSF51984">
    <property type="entry name" value="MurCD N-terminal domain"/>
    <property type="match status" value="1"/>
</dbReference>
<evidence type="ECO:0000259" key="16">
    <source>
        <dbReference type="Pfam" id="PF02875"/>
    </source>
</evidence>
<evidence type="ECO:0000256" key="11">
    <source>
        <dbReference type="ARBA" id="ARBA00023306"/>
    </source>
</evidence>
<sequence>MTIHFIGIGGIGVSALAKYYLKKGWRVSGCDLARSEITDQLKKMGAHIRIGDTSKIDTCIKLRDQYSQIVYSPAVPKNHPERAAARKQGIPELSYPQALGELTRSHCTIAVSGTHGKSTTTAMIGLLLTKAGFDPTVIVGTKLKEFGNSNCRVGKSKYLIIEADEHFASFLNYWPKIIVLTTIEADHLDYWKTLKNLINGFLKYTTHIPQDGTLIANKDDKNIQSILKKSKTKIQGYSLKQKEASVLQRILKVPGQHNVSNALAALTVARLLRIPDKTSYQSLSQYKGSWRRFEIFSIKKPKPYTLVSDYGHHPTEIKVTLQAAREKWPKKNIWLIYQPHQYQRTFYLFKEFVKVLSRLPVQKLILLDIYDVAGREEGNIKKKVSSAKLLKAIQATSYKLQATALHIPTAEEAERYIKKHLKGGEVLMIMGAGDIYQKLTLQLTHSL</sequence>
<dbReference type="AlphaFoldDB" id="A0A1G2QVC5"/>
<evidence type="ECO:0000256" key="6">
    <source>
        <dbReference type="ARBA" id="ARBA00022618"/>
    </source>
</evidence>
<dbReference type="SUPFAM" id="SSF53623">
    <property type="entry name" value="MurD-like peptide ligases, catalytic domain"/>
    <property type="match status" value="1"/>
</dbReference>
<dbReference type="Proteomes" id="UP000178065">
    <property type="component" value="Unassembled WGS sequence"/>
</dbReference>
<dbReference type="InterPro" id="IPR000713">
    <property type="entry name" value="Mur_ligase_N"/>
</dbReference>
<organism evidence="18 19">
    <name type="scientific">Candidatus Wildermuthbacteria bacterium RIFCSPHIGHO2_01_FULL_49_22b</name>
    <dbReference type="NCBI Taxonomy" id="1802448"/>
    <lineage>
        <taxon>Bacteria</taxon>
        <taxon>Candidatus Wildermuthiibacteriota</taxon>
    </lineage>
</organism>
<evidence type="ECO:0000259" key="17">
    <source>
        <dbReference type="Pfam" id="PF08245"/>
    </source>
</evidence>
<evidence type="ECO:0000256" key="9">
    <source>
        <dbReference type="ARBA" id="ARBA00022960"/>
    </source>
</evidence>
<accession>A0A1G2QVC5</accession>
<dbReference type="PANTHER" id="PTHR43445">
    <property type="entry name" value="UDP-N-ACETYLMURAMATE--L-ALANINE LIGASE-RELATED"/>
    <property type="match status" value="1"/>
</dbReference>
<evidence type="ECO:0000256" key="12">
    <source>
        <dbReference type="ARBA" id="ARBA00023316"/>
    </source>
</evidence>
<dbReference type="Pfam" id="PF08245">
    <property type="entry name" value="Mur_ligase_M"/>
    <property type="match status" value="1"/>
</dbReference>
<comment type="pathway">
    <text evidence="2 14">Cell wall biogenesis; peptidoglycan biosynthesis.</text>
</comment>
<keyword evidence="12 14" id="KW-0961">Cell wall biogenesis/degradation</keyword>
<evidence type="ECO:0000256" key="2">
    <source>
        <dbReference type="ARBA" id="ARBA00004752"/>
    </source>
</evidence>
<evidence type="ECO:0000256" key="3">
    <source>
        <dbReference type="ARBA" id="ARBA00012211"/>
    </source>
</evidence>
<dbReference type="Pfam" id="PF01225">
    <property type="entry name" value="Mur_ligase"/>
    <property type="match status" value="1"/>
</dbReference>
<comment type="similarity">
    <text evidence="14">Belongs to the MurCDEF family.</text>
</comment>
<dbReference type="InterPro" id="IPR013221">
    <property type="entry name" value="Mur_ligase_cen"/>
</dbReference>
<dbReference type="Pfam" id="PF02875">
    <property type="entry name" value="Mur_ligase_C"/>
    <property type="match status" value="1"/>
</dbReference>
<protein>
    <recommendedName>
        <fullName evidence="3 14">UDP-N-acetylmuramate--L-alanine ligase</fullName>
        <ecNumber evidence="3 14">6.3.2.8</ecNumber>
    </recommendedName>
    <alternativeName>
        <fullName evidence="14">UDP-N-acetylmuramoyl-L-alanine synthetase</fullName>
    </alternativeName>
</protein>
<dbReference type="Gene3D" id="3.40.50.720">
    <property type="entry name" value="NAD(P)-binding Rossmann-like Domain"/>
    <property type="match status" value="1"/>
</dbReference>
<dbReference type="HAMAP" id="MF_00046">
    <property type="entry name" value="MurC"/>
    <property type="match status" value="1"/>
</dbReference>
<dbReference type="GO" id="GO:0005524">
    <property type="term" value="F:ATP binding"/>
    <property type="evidence" value="ECO:0007669"/>
    <property type="project" value="UniProtKB-UniRule"/>
</dbReference>
<comment type="subcellular location">
    <subcellularLocation>
        <location evidence="1 14">Cytoplasm</location>
    </subcellularLocation>
</comment>
<evidence type="ECO:0000256" key="7">
    <source>
        <dbReference type="ARBA" id="ARBA00022741"/>
    </source>
</evidence>
<dbReference type="GO" id="GO:0071555">
    <property type="term" value="P:cell wall organization"/>
    <property type="evidence" value="ECO:0007669"/>
    <property type="project" value="UniProtKB-KW"/>
</dbReference>
<evidence type="ECO:0000256" key="14">
    <source>
        <dbReference type="HAMAP-Rule" id="MF_00046"/>
    </source>
</evidence>
<feature type="domain" description="Mur ligase N-terminal catalytic" evidence="15">
    <location>
        <begin position="2"/>
        <end position="105"/>
    </location>
</feature>
<comment type="catalytic activity">
    <reaction evidence="13 14">
        <text>UDP-N-acetyl-alpha-D-muramate + L-alanine + ATP = UDP-N-acetyl-alpha-D-muramoyl-L-alanine + ADP + phosphate + H(+)</text>
        <dbReference type="Rhea" id="RHEA:23372"/>
        <dbReference type="ChEBI" id="CHEBI:15378"/>
        <dbReference type="ChEBI" id="CHEBI:30616"/>
        <dbReference type="ChEBI" id="CHEBI:43474"/>
        <dbReference type="ChEBI" id="CHEBI:57972"/>
        <dbReference type="ChEBI" id="CHEBI:70757"/>
        <dbReference type="ChEBI" id="CHEBI:83898"/>
        <dbReference type="ChEBI" id="CHEBI:456216"/>
        <dbReference type="EC" id="6.3.2.8"/>
    </reaction>
</comment>
<dbReference type="InterPro" id="IPR004101">
    <property type="entry name" value="Mur_ligase_C"/>
</dbReference>
<evidence type="ECO:0000313" key="19">
    <source>
        <dbReference type="Proteomes" id="UP000178065"/>
    </source>
</evidence>
<evidence type="ECO:0000256" key="8">
    <source>
        <dbReference type="ARBA" id="ARBA00022840"/>
    </source>
</evidence>
<dbReference type="PANTHER" id="PTHR43445:SF3">
    <property type="entry name" value="UDP-N-ACETYLMURAMATE--L-ALANINE LIGASE"/>
    <property type="match status" value="1"/>
</dbReference>
<dbReference type="UniPathway" id="UPA00219"/>
<evidence type="ECO:0000256" key="13">
    <source>
        <dbReference type="ARBA" id="ARBA00047833"/>
    </source>
</evidence>
<dbReference type="NCBIfam" id="TIGR01082">
    <property type="entry name" value="murC"/>
    <property type="match status" value="1"/>
</dbReference>
<dbReference type="GO" id="GO:0008763">
    <property type="term" value="F:UDP-N-acetylmuramate-L-alanine ligase activity"/>
    <property type="evidence" value="ECO:0007669"/>
    <property type="project" value="UniProtKB-UniRule"/>
</dbReference>
<keyword evidence="10 14" id="KW-0573">Peptidoglycan synthesis</keyword>
<dbReference type="GO" id="GO:0005737">
    <property type="term" value="C:cytoplasm"/>
    <property type="evidence" value="ECO:0007669"/>
    <property type="project" value="UniProtKB-SubCell"/>
</dbReference>
<reference evidence="18 19" key="1">
    <citation type="journal article" date="2016" name="Nat. Commun.">
        <title>Thousands of microbial genomes shed light on interconnected biogeochemical processes in an aquifer system.</title>
        <authorList>
            <person name="Anantharaman K."/>
            <person name="Brown C.T."/>
            <person name="Hug L.A."/>
            <person name="Sharon I."/>
            <person name="Castelle C.J."/>
            <person name="Probst A.J."/>
            <person name="Thomas B.C."/>
            <person name="Singh A."/>
            <person name="Wilkins M.J."/>
            <person name="Karaoz U."/>
            <person name="Brodie E.L."/>
            <person name="Williams K.H."/>
            <person name="Hubbard S.S."/>
            <person name="Banfield J.F."/>
        </authorList>
    </citation>
    <scope>NUCLEOTIDE SEQUENCE [LARGE SCALE GENOMIC DNA]</scope>
</reference>
<feature type="binding site" evidence="14">
    <location>
        <begin position="113"/>
        <end position="119"/>
    </location>
    <ligand>
        <name>ATP</name>
        <dbReference type="ChEBI" id="CHEBI:30616"/>
    </ligand>
</feature>
<evidence type="ECO:0000256" key="5">
    <source>
        <dbReference type="ARBA" id="ARBA00022598"/>
    </source>
</evidence>
<gene>
    <name evidence="14" type="primary">murC</name>
    <name evidence="18" type="ORF">A2672_02035</name>
</gene>
<dbReference type="EC" id="6.3.2.8" evidence="3 14"/>
<keyword evidence="4 14" id="KW-0963">Cytoplasm</keyword>
<dbReference type="EMBL" id="MHTT01000032">
    <property type="protein sequence ID" value="OHA64564.1"/>
    <property type="molecule type" value="Genomic_DNA"/>
</dbReference>
<keyword evidence="11 14" id="KW-0131">Cell cycle</keyword>
<feature type="domain" description="Mur ligase central" evidence="17">
    <location>
        <begin position="111"/>
        <end position="269"/>
    </location>
</feature>
<feature type="domain" description="Mur ligase C-terminal" evidence="16">
    <location>
        <begin position="291"/>
        <end position="433"/>
    </location>
</feature>
<name>A0A1G2QVC5_9BACT</name>
<dbReference type="GO" id="GO:0051301">
    <property type="term" value="P:cell division"/>
    <property type="evidence" value="ECO:0007669"/>
    <property type="project" value="UniProtKB-KW"/>
</dbReference>
<dbReference type="STRING" id="1802448.A2672_02035"/>